<dbReference type="Proteomes" id="UP000002895">
    <property type="component" value="Chromosome"/>
</dbReference>
<proteinExistence type="predicted"/>
<sequence>MVEILKEITTYEIIEKTTGLTCYTYQQANKKYRLHFFVMYLIIKMSY</sequence>
<dbReference type="KEGG" id="ehr:EHR_01760"/>
<dbReference type="PATRIC" id="fig|768486.3.peg.336"/>
<dbReference type="HOGENOM" id="CLU_3167818_0_0_9"/>
<reference evidence="1 2" key="1">
    <citation type="journal article" date="2012" name="J. Bacteriol.">
        <title>Genome sequence of Enterococcus hirae (Streptococcus faecalis) ATCC 9790, a model organism for the study of ion transport, bioenergetics, and copper homeostasis.</title>
        <authorList>
            <person name="Gaechter T."/>
            <person name="Wunderlin C."/>
            <person name="Schmidheini T."/>
            <person name="Solioz M."/>
        </authorList>
    </citation>
    <scope>NUCLEOTIDE SEQUENCE [LARGE SCALE GENOMIC DNA]</scope>
    <source>
        <strain evidence="2">ATCC 9790 / DSM 20160 / JCM 8729 / LMG 6399 / NBRC 3181 / NCIMB 6459 / NCDO 1258 / NCTC 12367 / WDCM 00089 / R</strain>
    </source>
</reference>
<dbReference type="EMBL" id="CP003504">
    <property type="protein sequence ID" value="AFM69338.1"/>
    <property type="molecule type" value="Genomic_DNA"/>
</dbReference>
<accession>I6S9Y0</accession>
<gene>
    <name evidence="1" type="ordered locus">EHR_01760</name>
</gene>
<organism evidence="1 2">
    <name type="scientific">Enterococcus hirae (strain ATCC 9790 / DSM 20160 / JCM 8729 / LMG 6399 / NBRC 3181 / NCIMB 6459 / NCDO 1258 / NCTC 12367 / WDCM 00089 / R)</name>
    <dbReference type="NCBI Taxonomy" id="768486"/>
    <lineage>
        <taxon>Bacteria</taxon>
        <taxon>Bacillati</taxon>
        <taxon>Bacillota</taxon>
        <taxon>Bacilli</taxon>
        <taxon>Lactobacillales</taxon>
        <taxon>Enterococcaceae</taxon>
        <taxon>Enterococcus</taxon>
    </lineage>
</organism>
<evidence type="ECO:0000313" key="2">
    <source>
        <dbReference type="Proteomes" id="UP000002895"/>
    </source>
</evidence>
<dbReference type="RefSeq" id="WP_014834251.1">
    <property type="nucleotide sequence ID" value="NC_018081.1"/>
</dbReference>
<protein>
    <submittedName>
        <fullName evidence="1">Uncharacterized protein</fullName>
    </submittedName>
</protein>
<name>I6S9Y0_ENTHA</name>
<evidence type="ECO:0000313" key="1">
    <source>
        <dbReference type="EMBL" id="AFM69338.1"/>
    </source>
</evidence>
<keyword evidence="2" id="KW-1185">Reference proteome</keyword>
<dbReference type="AlphaFoldDB" id="I6S9Y0"/>